<gene>
    <name evidence="2" type="ORF">O3G_MSEX010507</name>
</gene>
<dbReference type="EMBL" id="JH668557">
    <property type="protein sequence ID" value="KAG6457825.1"/>
    <property type="molecule type" value="Genomic_DNA"/>
</dbReference>
<dbReference type="AlphaFoldDB" id="A0A921ZHV3"/>
<protein>
    <submittedName>
        <fullName evidence="2">Uncharacterized protein</fullName>
    </submittedName>
</protein>
<dbReference type="Proteomes" id="UP000791440">
    <property type="component" value="Unassembled WGS sequence"/>
</dbReference>
<comment type="caution">
    <text evidence="2">The sequence shown here is derived from an EMBL/GenBank/DDBJ whole genome shotgun (WGS) entry which is preliminary data.</text>
</comment>
<feature type="compositionally biased region" description="Polar residues" evidence="1">
    <location>
        <begin position="1"/>
        <end position="32"/>
    </location>
</feature>
<feature type="region of interest" description="Disordered" evidence="1">
    <location>
        <begin position="1"/>
        <end position="45"/>
    </location>
</feature>
<keyword evidence="3" id="KW-1185">Reference proteome</keyword>
<proteinExistence type="predicted"/>
<organism evidence="2 3">
    <name type="scientific">Manduca sexta</name>
    <name type="common">Tobacco hawkmoth</name>
    <name type="synonym">Tobacco hornworm</name>
    <dbReference type="NCBI Taxonomy" id="7130"/>
    <lineage>
        <taxon>Eukaryota</taxon>
        <taxon>Metazoa</taxon>
        <taxon>Ecdysozoa</taxon>
        <taxon>Arthropoda</taxon>
        <taxon>Hexapoda</taxon>
        <taxon>Insecta</taxon>
        <taxon>Pterygota</taxon>
        <taxon>Neoptera</taxon>
        <taxon>Endopterygota</taxon>
        <taxon>Lepidoptera</taxon>
        <taxon>Glossata</taxon>
        <taxon>Ditrysia</taxon>
        <taxon>Bombycoidea</taxon>
        <taxon>Sphingidae</taxon>
        <taxon>Sphinginae</taxon>
        <taxon>Sphingini</taxon>
        <taxon>Manduca</taxon>
    </lineage>
</organism>
<sequence length="245" mass="27869">MFPGFDSSSNTTIPSSNVSRLQNNLSSETTSKIRQKDDKLSTTQLPSTLPFSTRIKFVCPEAEIPSNIGPYEVPTQRDIILFIKKTLIKMFNIYHEKALYFLKDIKEATRGTAAIERKCHRHKASYKNCVKRISSKCEVITKAVVTSLEKQKEEVAAFIEDKVCNMTEMKADPLQLIKILAMEEASLEFALPGFLRLLNSCSSYCSRTNPKSNLKKPLRHMTDQDLVINHFLTQKNYIQLIKGSK</sequence>
<evidence type="ECO:0000313" key="2">
    <source>
        <dbReference type="EMBL" id="KAG6457825.1"/>
    </source>
</evidence>
<evidence type="ECO:0000313" key="3">
    <source>
        <dbReference type="Proteomes" id="UP000791440"/>
    </source>
</evidence>
<reference evidence="2" key="1">
    <citation type="journal article" date="2016" name="Insect Biochem. Mol. Biol.">
        <title>Multifaceted biological insights from a draft genome sequence of the tobacco hornworm moth, Manduca sexta.</title>
        <authorList>
            <person name="Kanost M.R."/>
            <person name="Arrese E.L."/>
            <person name="Cao X."/>
            <person name="Chen Y.R."/>
            <person name="Chellapilla S."/>
            <person name="Goldsmith M.R."/>
            <person name="Grosse-Wilde E."/>
            <person name="Heckel D.G."/>
            <person name="Herndon N."/>
            <person name="Jiang H."/>
            <person name="Papanicolaou A."/>
            <person name="Qu J."/>
            <person name="Soulages J.L."/>
            <person name="Vogel H."/>
            <person name="Walters J."/>
            <person name="Waterhouse R.M."/>
            <person name="Ahn S.J."/>
            <person name="Almeida F.C."/>
            <person name="An C."/>
            <person name="Aqrawi P."/>
            <person name="Bretschneider A."/>
            <person name="Bryant W.B."/>
            <person name="Bucks S."/>
            <person name="Chao H."/>
            <person name="Chevignon G."/>
            <person name="Christen J.M."/>
            <person name="Clarke D.F."/>
            <person name="Dittmer N.T."/>
            <person name="Ferguson L.C.F."/>
            <person name="Garavelou S."/>
            <person name="Gordon K.H.J."/>
            <person name="Gunaratna R.T."/>
            <person name="Han Y."/>
            <person name="Hauser F."/>
            <person name="He Y."/>
            <person name="Heidel-Fischer H."/>
            <person name="Hirsh A."/>
            <person name="Hu Y."/>
            <person name="Jiang H."/>
            <person name="Kalra D."/>
            <person name="Klinner C."/>
            <person name="Konig C."/>
            <person name="Kovar C."/>
            <person name="Kroll A.R."/>
            <person name="Kuwar S.S."/>
            <person name="Lee S.L."/>
            <person name="Lehman R."/>
            <person name="Li K."/>
            <person name="Li Z."/>
            <person name="Liang H."/>
            <person name="Lovelace S."/>
            <person name="Lu Z."/>
            <person name="Mansfield J.H."/>
            <person name="McCulloch K.J."/>
            <person name="Mathew T."/>
            <person name="Morton B."/>
            <person name="Muzny D.M."/>
            <person name="Neunemann D."/>
            <person name="Ongeri F."/>
            <person name="Pauchet Y."/>
            <person name="Pu L.L."/>
            <person name="Pyrousis I."/>
            <person name="Rao X.J."/>
            <person name="Redding A."/>
            <person name="Roesel C."/>
            <person name="Sanchez-Gracia A."/>
            <person name="Schaack S."/>
            <person name="Shukla A."/>
            <person name="Tetreau G."/>
            <person name="Wang Y."/>
            <person name="Xiong G.H."/>
            <person name="Traut W."/>
            <person name="Walsh T.K."/>
            <person name="Worley K.C."/>
            <person name="Wu D."/>
            <person name="Wu W."/>
            <person name="Wu Y.Q."/>
            <person name="Zhang X."/>
            <person name="Zou Z."/>
            <person name="Zucker H."/>
            <person name="Briscoe A.D."/>
            <person name="Burmester T."/>
            <person name="Clem R.J."/>
            <person name="Feyereisen R."/>
            <person name="Grimmelikhuijzen C.J.P."/>
            <person name="Hamodrakas S.J."/>
            <person name="Hansson B.S."/>
            <person name="Huguet E."/>
            <person name="Jermiin L.S."/>
            <person name="Lan Q."/>
            <person name="Lehman H.K."/>
            <person name="Lorenzen M."/>
            <person name="Merzendorfer H."/>
            <person name="Michalopoulos I."/>
            <person name="Morton D.B."/>
            <person name="Muthukrishnan S."/>
            <person name="Oakeshott J.G."/>
            <person name="Palmer W."/>
            <person name="Park Y."/>
            <person name="Passarelli A.L."/>
            <person name="Rozas J."/>
            <person name="Schwartz L.M."/>
            <person name="Smith W."/>
            <person name="Southgate A."/>
            <person name="Vilcinskas A."/>
            <person name="Vogt R."/>
            <person name="Wang P."/>
            <person name="Werren J."/>
            <person name="Yu X.Q."/>
            <person name="Zhou J.J."/>
            <person name="Brown S.J."/>
            <person name="Scherer S.E."/>
            <person name="Richards S."/>
            <person name="Blissard G.W."/>
        </authorList>
    </citation>
    <scope>NUCLEOTIDE SEQUENCE</scope>
</reference>
<evidence type="ECO:0000256" key="1">
    <source>
        <dbReference type="SAM" id="MobiDB-lite"/>
    </source>
</evidence>
<accession>A0A921ZHV3</accession>
<name>A0A921ZHV3_MANSE</name>
<reference evidence="2" key="2">
    <citation type="submission" date="2020-12" db="EMBL/GenBank/DDBJ databases">
        <authorList>
            <person name="Kanost M."/>
        </authorList>
    </citation>
    <scope>NUCLEOTIDE SEQUENCE</scope>
</reference>